<sequence length="129" mass="13080">MPGINIVTKTGPKTFKAVEAVLGGQIMEAKTGGVGVAGVDSSKVLGVAVTDAGPQTDPVDGMLVRQKPEHVGVAYSGMEVYLETTAQLAFGDKVGADDLGKAKLWTAGSVVGIVTDVAPTATRALVRLS</sequence>
<dbReference type="OrthoDB" id="4410369at2"/>
<evidence type="ECO:0000313" key="2">
    <source>
        <dbReference type="Proteomes" id="UP000068067"/>
    </source>
</evidence>
<dbReference type="KEGG" id="cdx:CDES_07575"/>
<dbReference type="Proteomes" id="UP000068067">
    <property type="component" value="Chromosome"/>
</dbReference>
<keyword evidence="2" id="KW-1185">Reference proteome</keyword>
<dbReference type="PATRIC" id="fig|931089.4.peg.1531"/>
<protein>
    <submittedName>
        <fullName evidence="1">Uncharacterized protein</fullName>
    </submittedName>
</protein>
<evidence type="ECO:0000313" key="1">
    <source>
        <dbReference type="EMBL" id="ALC05924.1"/>
    </source>
</evidence>
<dbReference type="RefSeq" id="WP_053544928.1">
    <property type="nucleotide sequence ID" value="NZ_CP009220.1"/>
</dbReference>
<dbReference type="EMBL" id="CP009220">
    <property type="protein sequence ID" value="ALC05924.1"/>
    <property type="molecule type" value="Genomic_DNA"/>
</dbReference>
<gene>
    <name evidence="1" type="ORF">CDES_07575</name>
</gene>
<dbReference type="STRING" id="931089.CDES_07575"/>
<accession>A0A0M5IG66</accession>
<dbReference type="AlphaFoldDB" id="A0A0M5IG66"/>
<proteinExistence type="predicted"/>
<name>A0A0M5IG66_9CORY</name>
<reference evidence="1 2" key="1">
    <citation type="submission" date="2014-08" db="EMBL/GenBank/DDBJ databases">
        <title>Complete genome sequence of Corynebacterium deserti GIMN1.010 (=DSM 45689), isolated from desert sand in western China.</title>
        <authorList>
            <person name="Ruckert C."/>
            <person name="Albersmeier A."/>
            <person name="Kalinowski J."/>
        </authorList>
    </citation>
    <scope>NUCLEOTIDE SEQUENCE [LARGE SCALE GENOMIC DNA]</scope>
    <source>
        <strain evidence="1 2">GIMN1.010</strain>
    </source>
</reference>
<organism evidence="1 2">
    <name type="scientific">Corynebacterium deserti GIMN1.010</name>
    <dbReference type="NCBI Taxonomy" id="931089"/>
    <lineage>
        <taxon>Bacteria</taxon>
        <taxon>Bacillati</taxon>
        <taxon>Actinomycetota</taxon>
        <taxon>Actinomycetes</taxon>
        <taxon>Mycobacteriales</taxon>
        <taxon>Corynebacteriaceae</taxon>
        <taxon>Corynebacterium</taxon>
    </lineage>
</organism>